<dbReference type="PANTHER" id="PTHR31415">
    <property type="entry name" value="OS05G0367900 PROTEIN"/>
    <property type="match status" value="1"/>
</dbReference>
<dbReference type="GO" id="GO:0098542">
    <property type="term" value="P:defense response to other organism"/>
    <property type="evidence" value="ECO:0007669"/>
    <property type="project" value="InterPro"/>
</dbReference>
<reference evidence="7" key="1">
    <citation type="submission" date="2021-01" db="EMBL/GenBank/DDBJ databases">
        <authorList>
            <person name="Bezrukov I."/>
        </authorList>
    </citation>
    <scope>NUCLEOTIDE SEQUENCE</scope>
</reference>
<keyword evidence="4 5" id="KW-0472">Membrane</keyword>
<protein>
    <recommendedName>
        <fullName evidence="6">Late embryogenesis abundant protein LEA-2 subgroup domain-containing protein</fullName>
    </recommendedName>
</protein>
<keyword evidence="2 5" id="KW-0812">Transmembrane</keyword>
<dbReference type="InterPro" id="IPR004864">
    <property type="entry name" value="LEA_2"/>
</dbReference>
<evidence type="ECO:0000256" key="2">
    <source>
        <dbReference type="ARBA" id="ARBA00022692"/>
    </source>
</evidence>
<keyword evidence="3 5" id="KW-1133">Transmembrane helix</keyword>
<sequence length="473" mass="52448">MKDCEQPRPLSPERSRRIIWSIIFILFIIFLTILLIWAFSNLQSHVSSSKTPPSTLQRLRQSPNLITSNFQITLSSRNPNDKIGVYYDRLDGHKEVNIWSPFVYGTSVPIAPFNGVGLDDDKDNGAIMLIIRADGRVRWKPAKAHRSYDSPGFGCCCFSCLGSCLRCCGCCILSLICNILIAIAVILAITGFILWLIFRPNAVKFYVADANLNRFSFESNNNSNLHYSLDLNFTIRNPNQRVGVYYDEISVSGYYGDQRFGSVNVSSFYQGHKNTTVVLTKIEGQNLVVLGDGARTDLKEDEKSGIYRIDAKLRLSVRFKFWVIKSWKLKPKIKCDDLKIPLGSSNSTGGFKFQPTQIKGVRGGEKVLRDATGKSSTGGVATQSEDGGLRLVRQSYATVDGCPLLLPTALSFSRLSCGFPTDLDRFLLPSLHSSTVAGWRWSCVAFSVRPPSSWLTGGPVPASFRGSVEGGFD</sequence>
<dbReference type="EMBL" id="LR999453">
    <property type="protein sequence ID" value="CAE5966899.1"/>
    <property type="molecule type" value="Genomic_DNA"/>
</dbReference>
<dbReference type="InterPro" id="IPR044839">
    <property type="entry name" value="NDR1-like"/>
</dbReference>
<dbReference type="Pfam" id="PF03168">
    <property type="entry name" value="LEA_2"/>
    <property type="match status" value="1"/>
</dbReference>
<evidence type="ECO:0000259" key="6">
    <source>
        <dbReference type="Pfam" id="PF03168"/>
    </source>
</evidence>
<feature type="domain" description="Late embryogenesis abundant protein LEA-2 subgroup" evidence="6">
    <location>
        <begin position="233"/>
        <end position="335"/>
    </location>
</feature>
<evidence type="ECO:0000313" key="7">
    <source>
        <dbReference type="EMBL" id="CAE5966899.1"/>
    </source>
</evidence>
<evidence type="ECO:0000256" key="4">
    <source>
        <dbReference type="ARBA" id="ARBA00023136"/>
    </source>
</evidence>
<gene>
    <name evidence="7" type="ORF">AARE701A_LOCUS6916</name>
</gene>
<comment type="subcellular location">
    <subcellularLocation>
        <location evidence="1">Membrane</location>
        <topology evidence="1">Single-pass membrane protein</topology>
    </subcellularLocation>
</comment>
<keyword evidence="8" id="KW-1185">Reference proteome</keyword>
<dbReference type="GO" id="GO:0009506">
    <property type="term" value="C:plasmodesma"/>
    <property type="evidence" value="ECO:0007669"/>
    <property type="project" value="TreeGrafter"/>
</dbReference>
<dbReference type="PANTHER" id="PTHR31415:SF96">
    <property type="entry name" value="NDR1_HIN1-LIKE PROTEIN 2"/>
    <property type="match status" value="1"/>
</dbReference>
<accession>A0A8S2A2W8</accession>
<evidence type="ECO:0000256" key="5">
    <source>
        <dbReference type="SAM" id="Phobius"/>
    </source>
</evidence>
<feature type="transmembrane region" description="Helical" evidence="5">
    <location>
        <begin position="18"/>
        <end position="39"/>
    </location>
</feature>
<evidence type="ECO:0000256" key="1">
    <source>
        <dbReference type="ARBA" id="ARBA00004167"/>
    </source>
</evidence>
<dbReference type="Proteomes" id="UP000682877">
    <property type="component" value="Chromosome 3"/>
</dbReference>
<dbReference type="AlphaFoldDB" id="A0A8S2A2W8"/>
<name>A0A8S2A2W8_ARAAE</name>
<evidence type="ECO:0000256" key="3">
    <source>
        <dbReference type="ARBA" id="ARBA00022989"/>
    </source>
</evidence>
<evidence type="ECO:0000313" key="8">
    <source>
        <dbReference type="Proteomes" id="UP000682877"/>
    </source>
</evidence>
<organism evidence="7 8">
    <name type="scientific">Arabidopsis arenosa</name>
    <name type="common">Sand rock-cress</name>
    <name type="synonym">Cardaminopsis arenosa</name>
    <dbReference type="NCBI Taxonomy" id="38785"/>
    <lineage>
        <taxon>Eukaryota</taxon>
        <taxon>Viridiplantae</taxon>
        <taxon>Streptophyta</taxon>
        <taxon>Embryophyta</taxon>
        <taxon>Tracheophyta</taxon>
        <taxon>Spermatophyta</taxon>
        <taxon>Magnoliopsida</taxon>
        <taxon>eudicotyledons</taxon>
        <taxon>Gunneridae</taxon>
        <taxon>Pentapetalae</taxon>
        <taxon>rosids</taxon>
        <taxon>malvids</taxon>
        <taxon>Brassicales</taxon>
        <taxon>Brassicaceae</taxon>
        <taxon>Camelineae</taxon>
        <taxon>Arabidopsis</taxon>
    </lineage>
</organism>
<dbReference type="GO" id="GO:0005886">
    <property type="term" value="C:plasma membrane"/>
    <property type="evidence" value="ECO:0007669"/>
    <property type="project" value="TreeGrafter"/>
</dbReference>
<proteinExistence type="predicted"/>
<feature type="transmembrane region" description="Helical" evidence="5">
    <location>
        <begin position="172"/>
        <end position="198"/>
    </location>
</feature>